<dbReference type="NCBIfam" id="TIGR00449">
    <property type="entry name" value="tgt_general"/>
    <property type="match status" value="1"/>
</dbReference>
<dbReference type="GO" id="GO:0002099">
    <property type="term" value="P:tRNA wobble guanine modification"/>
    <property type="evidence" value="ECO:0007669"/>
    <property type="project" value="TreeGrafter"/>
</dbReference>
<dbReference type="GO" id="GO:0016757">
    <property type="term" value="F:glycosyltransferase activity"/>
    <property type="evidence" value="ECO:0007669"/>
    <property type="project" value="UniProtKB-KW"/>
</dbReference>
<keyword evidence="1" id="KW-0819">tRNA processing</keyword>
<dbReference type="Pfam" id="PF01702">
    <property type="entry name" value="TGT"/>
    <property type="match status" value="1"/>
</dbReference>
<dbReference type="InterPro" id="IPR002616">
    <property type="entry name" value="tRNA_ribo_trans-like"/>
</dbReference>
<sequence length="297" mass="32339">MTRTLTTRKGPLHFPAFVPVTTFGEKYPLDDLIRPYLPRLAPAVMVSAYFLRDARDAPDLGIPLFVDSGGFASVFTNATVTRTRAGLGVIDFQGRRISPLDVLELQERVADVAFTLDLLIPPSLSARDARRYHALTRANALWALNNRRRTDLPLYGVVQGWNVQAAAELAQEYREAGFEGIAIGGLVPRLSQLDTVDAVIQAVRTGAGALPVHAFGIGHPDHVARVSKLGVDSVDSSSYVKYAAAGRLYTAPQTRHANLTPHERLHLALCNLAAATGSSLPLPTTRFRTLTTRTLEH</sequence>
<dbReference type="GO" id="GO:0005737">
    <property type="term" value="C:cytoplasm"/>
    <property type="evidence" value="ECO:0007669"/>
    <property type="project" value="TreeGrafter"/>
</dbReference>
<protein>
    <submittedName>
        <fullName evidence="3">tRNA-guanine transglycosylase</fullName>
        <ecNumber evidence="3">2.4.2.-</ecNumber>
    </submittedName>
</protein>
<keyword evidence="3" id="KW-0808">Transferase</keyword>
<dbReference type="RefSeq" id="WP_350245132.1">
    <property type="nucleotide sequence ID" value="NZ_CP158299.1"/>
</dbReference>
<gene>
    <name evidence="3" type="ORF">ABOD76_12180</name>
</gene>
<organism evidence="3">
    <name type="scientific">Deinococcus sonorensis KR-87</name>
    <dbReference type="NCBI Taxonomy" id="694439"/>
    <lineage>
        <taxon>Bacteria</taxon>
        <taxon>Thermotogati</taxon>
        <taxon>Deinococcota</taxon>
        <taxon>Deinococci</taxon>
        <taxon>Deinococcales</taxon>
        <taxon>Deinococcaceae</taxon>
        <taxon>Deinococcus</taxon>
    </lineage>
</organism>
<accession>A0AAU7UEV8</accession>
<dbReference type="EMBL" id="CP158299">
    <property type="protein sequence ID" value="XBV87027.1"/>
    <property type="molecule type" value="Genomic_DNA"/>
</dbReference>
<evidence type="ECO:0000259" key="2">
    <source>
        <dbReference type="Pfam" id="PF01702"/>
    </source>
</evidence>
<dbReference type="AlphaFoldDB" id="A0AAU7UEV8"/>
<dbReference type="KEGG" id="dsc:ABOD76_12180"/>
<dbReference type="PANTHER" id="PTHR46499">
    <property type="entry name" value="QUEUINE TRNA-RIBOSYLTRANSFERASE"/>
    <property type="match status" value="1"/>
</dbReference>
<dbReference type="EC" id="2.4.2.-" evidence="3"/>
<dbReference type="PANTHER" id="PTHR46499:SF1">
    <property type="entry name" value="QUEUINE TRNA-RIBOSYLTRANSFERASE"/>
    <property type="match status" value="1"/>
</dbReference>
<name>A0AAU7UEV8_9DEIO</name>
<evidence type="ECO:0000313" key="3">
    <source>
        <dbReference type="EMBL" id="XBV87027.1"/>
    </source>
</evidence>
<evidence type="ECO:0000256" key="1">
    <source>
        <dbReference type="ARBA" id="ARBA00022694"/>
    </source>
</evidence>
<dbReference type="Gene3D" id="3.20.20.105">
    <property type="entry name" value="Queuine tRNA-ribosyltransferase-like"/>
    <property type="match status" value="1"/>
</dbReference>
<dbReference type="InterPro" id="IPR050076">
    <property type="entry name" value="ArchSynthase1/Queuine_TRR"/>
</dbReference>
<dbReference type="SUPFAM" id="SSF51713">
    <property type="entry name" value="tRNA-guanine transglycosylase"/>
    <property type="match status" value="1"/>
</dbReference>
<feature type="domain" description="tRNA-guanine(15) transglycosylase-like" evidence="2">
    <location>
        <begin position="63"/>
        <end position="253"/>
    </location>
</feature>
<proteinExistence type="predicted"/>
<reference evidence="3" key="1">
    <citation type="submission" date="2024-06" db="EMBL/GenBank/DDBJ databases">
        <title>Draft Genome Sequence of Deinococcus sonorensis Type Strain KR-87, a Biofilm Producing Representative of the Genus Deinococcus.</title>
        <authorList>
            <person name="Boren L.S."/>
            <person name="Grosso R.A."/>
            <person name="Hugenberg-Cox A.N."/>
            <person name="Hill J.T.E."/>
            <person name="Albert C.M."/>
            <person name="Tuohy J.M."/>
        </authorList>
    </citation>
    <scope>NUCLEOTIDE SEQUENCE</scope>
    <source>
        <strain evidence="3">KR-87</strain>
    </source>
</reference>
<keyword evidence="3" id="KW-0328">Glycosyltransferase</keyword>
<dbReference type="InterPro" id="IPR036511">
    <property type="entry name" value="TGT-like_sf"/>
</dbReference>